<reference evidence="2 3" key="1">
    <citation type="submission" date="2020-12" db="EMBL/GenBank/DDBJ databases">
        <title>De novo assembly of Tibetan sheep genome.</title>
        <authorList>
            <person name="Li X."/>
        </authorList>
    </citation>
    <scope>NUCLEOTIDE SEQUENCE [LARGE SCALE GENOMIC DNA]</scope>
    <source>
        <tissue evidence="2">Heart</tissue>
    </source>
</reference>
<comment type="caution">
    <text evidence="2">The sequence shown here is derived from an EMBL/GenBank/DDBJ whole genome shotgun (WGS) entry which is preliminary data.</text>
</comment>
<protein>
    <submittedName>
        <fullName evidence="2">Uncharacterized protein</fullName>
    </submittedName>
</protein>
<accession>A0A836D4P4</accession>
<sequence length="104" mass="11420">MRMRGDVALRGGSKGEGKRANSADLGLQKAKNPALSVSQAFIQVSGFGTAYEKAQSTCLFKEDENKVRIYSIGQSRQNLSPYGTWFIGEAIHQRIGNSLVVQWL</sequence>
<evidence type="ECO:0000313" key="3">
    <source>
        <dbReference type="Proteomes" id="UP000664991"/>
    </source>
</evidence>
<gene>
    <name evidence="2" type="ORF">JEQ12_017519</name>
</gene>
<evidence type="ECO:0000313" key="2">
    <source>
        <dbReference type="EMBL" id="KAG5207755.1"/>
    </source>
</evidence>
<feature type="region of interest" description="Disordered" evidence="1">
    <location>
        <begin position="1"/>
        <end position="25"/>
    </location>
</feature>
<organism evidence="2 3">
    <name type="scientific">Ovis aries</name>
    <name type="common">Sheep</name>
    <dbReference type="NCBI Taxonomy" id="9940"/>
    <lineage>
        <taxon>Eukaryota</taxon>
        <taxon>Metazoa</taxon>
        <taxon>Chordata</taxon>
        <taxon>Craniata</taxon>
        <taxon>Vertebrata</taxon>
        <taxon>Euteleostomi</taxon>
        <taxon>Mammalia</taxon>
        <taxon>Eutheria</taxon>
        <taxon>Laurasiatheria</taxon>
        <taxon>Artiodactyla</taxon>
        <taxon>Ruminantia</taxon>
        <taxon>Pecora</taxon>
        <taxon>Bovidae</taxon>
        <taxon>Caprinae</taxon>
        <taxon>Ovis</taxon>
    </lineage>
</organism>
<feature type="compositionally biased region" description="Basic and acidic residues" evidence="1">
    <location>
        <begin position="1"/>
        <end position="21"/>
    </location>
</feature>
<name>A0A836D4P4_SHEEP</name>
<dbReference type="AlphaFoldDB" id="A0A836D4P4"/>
<evidence type="ECO:0000256" key="1">
    <source>
        <dbReference type="SAM" id="MobiDB-lite"/>
    </source>
</evidence>
<proteinExistence type="predicted"/>
<dbReference type="EMBL" id="JAEMGP010000006">
    <property type="protein sequence ID" value="KAG5207755.1"/>
    <property type="molecule type" value="Genomic_DNA"/>
</dbReference>
<dbReference type="Proteomes" id="UP000664991">
    <property type="component" value="Unassembled WGS sequence"/>
</dbReference>